<dbReference type="Proteomes" id="UP000220158">
    <property type="component" value="Chromosome 4"/>
</dbReference>
<dbReference type="OMA" id="MGDETGC"/>
<reference evidence="2 3" key="1">
    <citation type="submission" date="2015-04" db="EMBL/GenBank/DDBJ databases">
        <authorList>
            <consortium name="Pathogen Informatics"/>
        </authorList>
    </citation>
    <scope>NUCLEOTIDE SEQUENCE [LARGE SCALE GENOMIC DNA]</scope>
    <source>
        <strain evidence="2 3">SGS1</strain>
    </source>
</reference>
<dbReference type="EMBL" id="LN835299">
    <property type="protein sequence ID" value="CRG98842.1"/>
    <property type="molecule type" value="Genomic_DNA"/>
</dbReference>
<organism evidence="2 3">
    <name type="scientific">Plasmodium relictum</name>
    <dbReference type="NCBI Taxonomy" id="85471"/>
    <lineage>
        <taxon>Eukaryota</taxon>
        <taxon>Sar</taxon>
        <taxon>Alveolata</taxon>
        <taxon>Apicomplexa</taxon>
        <taxon>Aconoidasida</taxon>
        <taxon>Haemosporida</taxon>
        <taxon>Plasmodiidae</taxon>
        <taxon>Plasmodium</taxon>
        <taxon>Plasmodium (Haemamoeba)</taxon>
    </lineage>
</organism>
<name>A0A1J1H1N9_PLARL</name>
<dbReference type="InterPro" id="IPR012340">
    <property type="entry name" value="NA-bd_OB-fold"/>
</dbReference>
<feature type="compositionally biased region" description="Polar residues" evidence="1">
    <location>
        <begin position="1"/>
        <end position="13"/>
    </location>
</feature>
<feature type="compositionally biased region" description="Basic and acidic residues" evidence="1">
    <location>
        <begin position="631"/>
        <end position="643"/>
    </location>
</feature>
<accession>A0A1J1H1N9</accession>
<feature type="compositionally biased region" description="Acidic residues" evidence="1">
    <location>
        <begin position="644"/>
        <end position="666"/>
    </location>
</feature>
<feature type="compositionally biased region" description="Basic and acidic residues" evidence="1">
    <location>
        <begin position="667"/>
        <end position="679"/>
    </location>
</feature>
<keyword evidence="3" id="KW-1185">Reference proteome</keyword>
<evidence type="ECO:0000256" key="1">
    <source>
        <dbReference type="SAM" id="MobiDB-lite"/>
    </source>
</evidence>
<feature type="region of interest" description="Disordered" evidence="1">
    <location>
        <begin position="629"/>
        <end position="702"/>
    </location>
</feature>
<dbReference type="RefSeq" id="XP_028531851.1">
    <property type="nucleotide sequence ID" value="XM_028675243.1"/>
</dbReference>
<protein>
    <submittedName>
        <fullName evidence="2">Uncharacterized protein</fullName>
    </submittedName>
</protein>
<dbReference type="KEGG" id="prel:PRELSG_0419300"/>
<sequence length="1270" mass="151707">MSFFSEESNNSLTNEHEKTKRKSFQNNFNFSFDENFHKNKYGIENCNENEHFSFDFEDIELHKLNNLKEKNHNKSEKKSSLLTPEKINKENDFISNNNAEDIIKRETNSNFEEFDENNDDFFKIDHENFFNYNFTNSYNTEKKNEGYSKSNNQNKICNLMNEENDLSILKDLYSISKYKYGKSYENNLNNDYLNKNNINKCMHTPSYSDHPESIKDNLTSNVILLQNSNIEPVHLKSRLTCFEKDVFGEFKPTENLRKNEIKIEEKKNLYNTEMEYIEPEKSKINDIEIKKYSSFLNLQKKKLHENIYKITDYDIYSNSERNDEYQNDSFYFICHTENEEQKREKLKEKFNNDNGYKDMNILNYNSNKYSHYTDISINKEKENKVSFENKEIYEVNDIKEKRKNEIHFEGILFENRSIQKNKDKKQYEDILFKNEAIGKVKNKIIKGNDEKIFGNSPYEIKEIEKKEKKIEKCKNKNFSGRYLYEKKKIEDAMVNNEIKKCKSFFENKNVEKLKSEIERNDEKKIFDNFLCENKEIKKIEQKTEKDNVNELLKKNCVENEKVYVVENIIEKEEDENIVEKGEDENIVEKEEDENIVEKGEDENIVEKEEDENIVEKEEDENIVEKVEDESIVEKGEDGSIIEKGEDENIVEKEEDENIVEKEEDENIVEKGEDGSIVEKGEDESIVEKGEDESIVEKGEDGSIIEKREDENIVEKVEDENAFENDLFENKKREIDIDNEFEKNFKKNEKTYEIEIKLENTEDENIFKNDLFKNKYIEKDDKEIFEKIIFENEQTYEIESTVEKSENKYHENEIIEKDNDKKLLEKSFTGNEKIYEVENIIEKGKYKKNFENDLFKDKKVKEFKFDKLHKIRNIDEMENIIENNEDIKLFKRILFENKEMMGKINKKFEKKKLHKSIKKKEFKINKLFKNKKFKKKIICMSNVKNAYKFINDNKMDSSLLFGYLNPKKNTRIDNISLENVKKKNLDGGYIEVNFTSFLNHSEENFKKNHEISKNSIKGNLSTILKKKNEINTNEKKELLNKQNACSDYKNNFNLDKKPNLRKNKNKFIENIQEHKLIGEYNEIVEEVKVCNIITHENYFMSDKKESNFNKDIIKSKINISDKIKKKKKNFNRFPFSVVKQFEYGLNSIKYIKALKCLPPLEFLKCKELRPYLHLFNIVLKIVYLNCMEEDYMYILMGDETGCIYLKLNIKYKEICKKNQTVMLVNSSVVVEDGHIVLEINEYSNIFLLKYNIIKNVNISLNFSEMKFVTLS</sequence>
<dbReference type="SUPFAM" id="SSF50249">
    <property type="entry name" value="Nucleic acid-binding proteins"/>
    <property type="match status" value="1"/>
</dbReference>
<dbReference type="AlphaFoldDB" id="A0A1J1H1N9"/>
<evidence type="ECO:0000313" key="2">
    <source>
        <dbReference type="EMBL" id="CRG98842.1"/>
    </source>
</evidence>
<gene>
    <name evidence="2" type="ORF">PRELSG_0419300</name>
</gene>
<dbReference type="GeneID" id="39734943"/>
<dbReference type="OrthoDB" id="372613at2759"/>
<feature type="compositionally biased region" description="Acidic residues" evidence="1">
    <location>
        <begin position="680"/>
        <end position="693"/>
    </location>
</feature>
<proteinExistence type="predicted"/>
<evidence type="ECO:0000313" key="3">
    <source>
        <dbReference type="Proteomes" id="UP000220158"/>
    </source>
</evidence>
<feature type="region of interest" description="Disordered" evidence="1">
    <location>
        <begin position="1"/>
        <end position="20"/>
    </location>
</feature>
<dbReference type="VEuPathDB" id="PlasmoDB:PRELSG_0419300"/>